<protein>
    <submittedName>
        <fullName evidence="1">Uncharacterized protein</fullName>
    </submittedName>
</protein>
<name>A0A4S4K752_9APHY</name>
<organism evidence="1 2">
    <name type="scientific">Hermanssonia centrifuga</name>
    <dbReference type="NCBI Taxonomy" id="98765"/>
    <lineage>
        <taxon>Eukaryota</taxon>
        <taxon>Fungi</taxon>
        <taxon>Dikarya</taxon>
        <taxon>Basidiomycota</taxon>
        <taxon>Agaricomycotina</taxon>
        <taxon>Agaricomycetes</taxon>
        <taxon>Polyporales</taxon>
        <taxon>Meruliaceae</taxon>
        <taxon>Hermanssonia</taxon>
    </lineage>
</organism>
<evidence type="ECO:0000313" key="1">
    <source>
        <dbReference type="EMBL" id="THG93646.1"/>
    </source>
</evidence>
<dbReference type="Proteomes" id="UP000309038">
    <property type="component" value="Unassembled WGS sequence"/>
</dbReference>
<dbReference type="InterPro" id="IPR011990">
    <property type="entry name" value="TPR-like_helical_dom_sf"/>
</dbReference>
<dbReference type="AlphaFoldDB" id="A0A4S4K752"/>
<sequence>RAKHLLRLADVLLVRFKLFGRIDDFYDALHSAREALAIARSSHGRDDLVQCLTTLARCLGVRGRLYNIEEAIFIQREVVSLSPDDWASLRNLACSIHSRQCQLQQPDGFEEVIIILPQSLALIPAGHAHKLTSLADLAAAALARCQLGGGIKYQEEALEICRENVAAHGQFEPDNSYCLAVSTLADACWIKGDYEEAVTHYEQAANLSYATPRCRFEVTTSWASRAMQAVHSSSLRTHTKAMELLDQCLTSTPTIDLQHQFSTKNAASALASNAAACAIEEEELETAVQVLEGRALFWSHMRGYRHSIEKLQELNPGLTEELKGVCQQLEHLTVSSEPDPLGMTPIPISTAPYAAHGLSFDAKVTKNRQLSEDYERIISENRQLDGFSNFLQATPFSTLQTAASEGPVILVNVSKHRSDAVILRATETPLLVPLSQHLPAEIHHLSAQLLRVDEINRTEERRDAPYLPELVQLSTILEILWFSRKASAIGSQISNQRGPLFGGVQPVGQVPFHYTLLGFTAMMAFC</sequence>
<dbReference type="InterPro" id="IPR019734">
    <property type="entry name" value="TPR_rpt"/>
</dbReference>
<comment type="caution">
    <text evidence="1">The sequence shown here is derived from an EMBL/GenBank/DDBJ whole genome shotgun (WGS) entry which is preliminary data.</text>
</comment>
<dbReference type="SUPFAM" id="SSF48452">
    <property type="entry name" value="TPR-like"/>
    <property type="match status" value="1"/>
</dbReference>
<evidence type="ECO:0000313" key="2">
    <source>
        <dbReference type="Proteomes" id="UP000309038"/>
    </source>
</evidence>
<accession>A0A4S4K752</accession>
<reference evidence="1 2" key="1">
    <citation type="submission" date="2019-02" db="EMBL/GenBank/DDBJ databases">
        <title>Genome sequencing of the rare red list fungi Phlebia centrifuga.</title>
        <authorList>
            <person name="Buettner E."/>
            <person name="Kellner H."/>
        </authorList>
    </citation>
    <scope>NUCLEOTIDE SEQUENCE [LARGE SCALE GENOMIC DNA]</scope>
    <source>
        <strain evidence="1 2">DSM 108282</strain>
    </source>
</reference>
<feature type="non-terminal residue" evidence="1">
    <location>
        <position position="1"/>
    </location>
</feature>
<dbReference type="Pfam" id="PF13181">
    <property type="entry name" value="TPR_8"/>
    <property type="match status" value="1"/>
</dbReference>
<gene>
    <name evidence="1" type="ORF">EW026_g7644</name>
</gene>
<dbReference type="Gene3D" id="1.25.40.10">
    <property type="entry name" value="Tetratricopeptide repeat domain"/>
    <property type="match status" value="1"/>
</dbReference>
<keyword evidence="2" id="KW-1185">Reference proteome</keyword>
<proteinExistence type="predicted"/>
<dbReference type="EMBL" id="SGPJ01000605">
    <property type="protein sequence ID" value="THG93646.1"/>
    <property type="molecule type" value="Genomic_DNA"/>
</dbReference>